<proteinExistence type="predicted"/>
<reference evidence="3 4" key="1">
    <citation type="journal article" date="2021" name="Elife">
        <title>Chloroplast acquisition without the gene transfer in kleptoplastic sea slugs, Plakobranchus ocellatus.</title>
        <authorList>
            <person name="Maeda T."/>
            <person name="Takahashi S."/>
            <person name="Yoshida T."/>
            <person name="Shimamura S."/>
            <person name="Takaki Y."/>
            <person name="Nagai Y."/>
            <person name="Toyoda A."/>
            <person name="Suzuki Y."/>
            <person name="Arimoto A."/>
            <person name="Ishii H."/>
            <person name="Satoh N."/>
            <person name="Nishiyama T."/>
            <person name="Hasebe M."/>
            <person name="Maruyama T."/>
            <person name="Minagawa J."/>
            <person name="Obokata J."/>
            <person name="Shigenobu S."/>
        </authorList>
    </citation>
    <scope>NUCLEOTIDE SEQUENCE [LARGE SCALE GENOMIC DNA]</scope>
</reference>
<evidence type="ECO:0000313" key="3">
    <source>
        <dbReference type="EMBL" id="GFN80710.1"/>
    </source>
</evidence>
<name>A0AAV3YE70_9GAST</name>
<feature type="compositionally biased region" description="Basic and acidic residues" evidence="1">
    <location>
        <begin position="108"/>
        <end position="125"/>
    </location>
</feature>
<sequence>MSSIYFVRSGSNQKTLTCATSRDPRVNFPFVAVLNDSNVASLRLQLDKHLPEFIWVGFEANEDEDIRLSCKLQGFQPTGQGHGNRLPPKNNGNDDVIYSATNTPSENGKIRDEASRKPSDTDLPPKNRKVPIPAILGGATAGLVVVSVLIIIFIVFKRKRKTERSMPEVDESESELDIYYSTTADELRNREIAKSGKRPSKSSTDSQQELYITADQVRANKRRTNSKRVRIISTPDIVEDLGPEQYVSTTQILENKRLSQRKKQSALKRTNLSDEQSIVSGSEQPSPSAASHASYVDNDDHYDRLHRVHKNMAAILESYDQLEPATDTGQQQPYSSAEVKVQRSESKRPLVKSSKETHLEFGNENLAYEDTEVNSPRGESKSLFRITPPKQVAEDRGIYFELELNGSGRNSTASISSTSNGYQQYGLEPSAPPFETDNDSNQSKEVLTVEPTTLPIRGVSRETLCENLALRPGEAIGDTEEEEIYNDGRSEHGPGWRRMSTPTVVPQPFSKPQKRVRASVAGIEPGTPTAAPRRKASLGPVPHSPNYDIAKPIP</sequence>
<feature type="region of interest" description="Disordered" evidence="1">
    <location>
        <begin position="324"/>
        <end position="356"/>
    </location>
</feature>
<feature type="transmembrane region" description="Helical" evidence="2">
    <location>
        <begin position="134"/>
        <end position="156"/>
    </location>
</feature>
<keyword evidence="2" id="KW-1133">Transmembrane helix</keyword>
<feature type="region of interest" description="Disordered" evidence="1">
    <location>
        <begin position="482"/>
        <end position="554"/>
    </location>
</feature>
<evidence type="ECO:0000256" key="1">
    <source>
        <dbReference type="SAM" id="MobiDB-lite"/>
    </source>
</evidence>
<dbReference type="Proteomes" id="UP000735302">
    <property type="component" value="Unassembled WGS sequence"/>
</dbReference>
<feature type="region of interest" description="Disordered" evidence="1">
    <location>
        <begin position="77"/>
        <end position="128"/>
    </location>
</feature>
<evidence type="ECO:0000313" key="4">
    <source>
        <dbReference type="Proteomes" id="UP000735302"/>
    </source>
</evidence>
<accession>A0AAV3YE70</accession>
<keyword evidence="2" id="KW-0812">Transmembrane</keyword>
<dbReference type="AlphaFoldDB" id="A0AAV3YE70"/>
<keyword evidence="4" id="KW-1185">Reference proteome</keyword>
<keyword evidence="2" id="KW-0472">Membrane</keyword>
<organism evidence="3 4">
    <name type="scientific">Plakobranchus ocellatus</name>
    <dbReference type="NCBI Taxonomy" id="259542"/>
    <lineage>
        <taxon>Eukaryota</taxon>
        <taxon>Metazoa</taxon>
        <taxon>Spiralia</taxon>
        <taxon>Lophotrochozoa</taxon>
        <taxon>Mollusca</taxon>
        <taxon>Gastropoda</taxon>
        <taxon>Heterobranchia</taxon>
        <taxon>Euthyneura</taxon>
        <taxon>Panpulmonata</taxon>
        <taxon>Sacoglossa</taxon>
        <taxon>Placobranchoidea</taxon>
        <taxon>Plakobranchidae</taxon>
        <taxon>Plakobranchus</taxon>
    </lineage>
</organism>
<feature type="compositionally biased region" description="Polar residues" evidence="1">
    <location>
        <begin position="201"/>
        <end position="210"/>
    </location>
</feature>
<feature type="region of interest" description="Disordered" evidence="1">
    <location>
        <begin position="191"/>
        <end position="214"/>
    </location>
</feature>
<feature type="compositionally biased region" description="Basic and acidic residues" evidence="1">
    <location>
        <begin position="340"/>
        <end position="356"/>
    </location>
</feature>
<feature type="region of interest" description="Disordered" evidence="1">
    <location>
        <begin position="258"/>
        <end position="295"/>
    </location>
</feature>
<gene>
    <name evidence="3" type="ORF">PoB_000721600</name>
</gene>
<evidence type="ECO:0000256" key="2">
    <source>
        <dbReference type="SAM" id="Phobius"/>
    </source>
</evidence>
<protein>
    <submittedName>
        <fullName evidence="3">Uncharacterized protein</fullName>
    </submittedName>
</protein>
<feature type="compositionally biased region" description="Polar residues" evidence="1">
    <location>
        <begin position="267"/>
        <end position="291"/>
    </location>
</feature>
<dbReference type="EMBL" id="BLXT01000835">
    <property type="protein sequence ID" value="GFN80710.1"/>
    <property type="molecule type" value="Genomic_DNA"/>
</dbReference>
<comment type="caution">
    <text evidence="3">The sequence shown here is derived from an EMBL/GenBank/DDBJ whole genome shotgun (WGS) entry which is preliminary data.</text>
</comment>